<dbReference type="CDD" id="cd01335">
    <property type="entry name" value="Radical_SAM"/>
    <property type="match status" value="1"/>
</dbReference>
<dbReference type="SUPFAM" id="SSF102114">
    <property type="entry name" value="Radical SAM enzymes"/>
    <property type="match status" value="1"/>
</dbReference>
<evidence type="ECO:0000256" key="4">
    <source>
        <dbReference type="ARBA" id="ARBA00022691"/>
    </source>
</evidence>
<dbReference type="NCBIfam" id="TIGR03550">
    <property type="entry name" value="F420_cofG"/>
    <property type="match status" value="1"/>
</dbReference>
<feature type="binding site" evidence="10">
    <location>
        <position position="53"/>
    </location>
    <ligand>
        <name>[4Fe-4S] cluster</name>
        <dbReference type="ChEBI" id="CHEBI:49883"/>
        <note>4Fe-4S-S-AdoMet</note>
    </ligand>
</feature>
<dbReference type="OMA" id="TTACRYT"/>
<accession>A0A328Q013</accession>
<dbReference type="InterPro" id="IPR034405">
    <property type="entry name" value="F420"/>
</dbReference>
<sequence length="367" mass="42436">MIFLNQLSKQEARNILDYDIFDILNIIKKININKTNKNITYSRNIFLPLTHICQNNCGYCTFKQTPQEADFLLMDKVEVLSTIKKSMKYGCTEALFTFGESADKNELIQEKLSRYNYESMVDYLYDLSKEALNNYNILPHTNMGIISRDELYKLSQVNASMGLMLETTNEKLLKTIVHRDSPGKNPKKRIEFIENAGKENIPFTTGLLIGIGESKNDRIDSLLKIREIQDQYGHIQEIILQNFKPKSGIPMENHPEPPLVDLIKLTLVATLMFPDISIQIPPNLNQKLISLFAFMGADDVGGISPLTMDYVNPESKWPKIKELEYELNSINYNLVERLPVYDKYIDETYLKKEVYEKALKLQKRIKN</sequence>
<evidence type="ECO:0000256" key="9">
    <source>
        <dbReference type="ARBA" id="ARBA00048974"/>
    </source>
</evidence>
<proteinExistence type="inferred from homology"/>
<comment type="cofactor">
    <cofactor evidence="10">
        <name>[4Fe-4S] cluster</name>
        <dbReference type="ChEBI" id="CHEBI:49883"/>
    </cofactor>
    <text evidence="10">Binds 1 [4Fe-4S] cluster. The cluster is coordinated with 3 cysteines and an exchangeable S-adenosyl-L-methionine.</text>
</comment>
<dbReference type="Gene3D" id="3.20.20.70">
    <property type="entry name" value="Aldolase class I"/>
    <property type="match status" value="1"/>
</dbReference>
<feature type="binding site" evidence="10">
    <location>
        <position position="57"/>
    </location>
    <ligand>
        <name>[4Fe-4S] cluster</name>
        <dbReference type="ChEBI" id="CHEBI:49883"/>
        <note>4Fe-4S-S-AdoMet</note>
    </ligand>
</feature>
<dbReference type="RefSeq" id="WP_011405906.1">
    <property type="nucleotide sequence ID" value="NZ_CATZNA010000021.1"/>
</dbReference>
<dbReference type="Pfam" id="PF04055">
    <property type="entry name" value="Radical_SAM"/>
    <property type="match status" value="1"/>
</dbReference>
<dbReference type="SFLD" id="SFLDG01388">
    <property type="entry name" value="7_8-didemethyl-8-hydroxy-5-dea"/>
    <property type="match status" value="1"/>
</dbReference>
<dbReference type="EC" id="4.3.1.32" evidence="2 10"/>
<dbReference type="GO" id="GO:0016765">
    <property type="term" value="F:transferase activity, transferring alkyl or aryl (other than methyl) groups"/>
    <property type="evidence" value="ECO:0007669"/>
    <property type="project" value="InterPro"/>
</dbReference>
<organism evidence="12 13">
    <name type="scientific">Methanosphaera stadtmanae</name>
    <dbReference type="NCBI Taxonomy" id="2317"/>
    <lineage>
        <taxon>Archaea</taxon>
        <taxon>Methanobacteriati</taxon>
        <taxon>Methanobacteriota</taxon>
        <taxon>Methanomada group</taxon>
        <taxon>Methanobacteria</taxon>
        <taxon>Methanobacteriales</taxon>
        <taxon>Methanobacteriaceae</taxon>
        <taxon>Methanosphaera</taxon>
    </lineage>
</organism>
<evidence type="ECO:0000256" key="8">
    <source>
        <dbReference type="ARBA" id="ARBA00023239"/>
    </source>
</evidence>
<keyword evidence="3 10" id="KW-0004">4Fe-4S</keyword>
<evidence type="ECO:0000259" key="11">
    <source>
        <dbReference type="PROSITE" id="PS51918"/>
    </source>
</evidence>
<dbReference type="PANTHER" id="PTHR43076:SF15">
    <property type="entry name" value="7,8-DIDEMETHYL-8-HYDROXY-5-DEAZARIBOFLAVIN SYNTHASE"/>
    <property type="match status" value="1"/>
</dbReference>
<reference evidence="12 13" key="1">
    <citation type="submission" date="2017-05" db="EMBL/GenBank/DDBJ databases">
        <title>Host range expansion of the Methanosphaera genus to humans and monogastric animals involves recent and extensive reduction in genome content.</title>
        <authorList>
            <person name="Hoedt E.C."/>
            <person name="Volmer J.G."/>
            <person name="Parks D.H."/>
            <person name="Rosewarne C.P."/>
            <person name="Denman S.E."/>
            <person name="Mcsweeney C.S."/>
            <person name="O Cuiv P."/>
            <person name="Hugenholtz P."/>
            <person name="Tyson G.W."/>
            <person name="Morrison M."/>
        </authorList>
    </citation>
    <scope>NUCLEOTIDE SEQUENCE [LARGE SCALE GENOMIC DNA]</scope>
    <source>
        <strain evidence="12 13">PA5</strain>
    </source>
</reference>
<feature type="binding site" evidence="10">
    <location>
        <position position="60"/>
    </location>
    <ligand>
        <name>[4Fe-4S] cluster</name>
        <dbReference type="ChEBI" id="CHEBI:49883"/>
        <note>4Fe-4S-S-AdoMet</note>
    </ligand>
</feature>
<evidence type="ECO:0000256" key="1">
    <source>
        <dbReference type="ARBA" id="ARBA00004712"/>
    </source>
</evidence>
<dbReference type="PROSITE" id="PS51918">
    <property type="entry name" value="RADICAL_SAM"/>
    <property type="match status" value="1"/>
</dbReference>
<evidence type="ECO:0000256" key="5">
    <source>
        <dbReference type="ARBA" id="ARBA00022723"/>
    </source>
</evidence>
<dbReference type="Proteomes" id="UP000248557">
    <property type="component" value="Unassembled WGS sequence"/>
</dbReference>
<comment type="catalytic activity">
    <reaction evidence="9 10">
        <text>5-amino-5-(4-hydroxybenzyl)-6-(D-ribitylimino)-5,6-dihydrouracil + S-adenosyl-L-methionine = 7,8-didemethyl-8-hydroxy-5-deazariboflavin + 5'-deoxyadenosine + L-methionine + NH4(+) + H(+)</text>
        <dbReference type="Rhea" id="RHEA:55204"/>
        <dbReference type="ChEBI" id="CHEBI:15378"/>
        <dbReference type="ChEBI" id="CHEBI:17319"/>
        <dbReference type="ChEBI" id="CHEBI:28938"/>
        <dbReference type="ChEBI" id="CHEBI:57844"/>
        <dbReference type="ChEBI" id="CHEBI:59789"/>
        <dbReference type="ChEBI" id="CHEBI:59904"/>
        <dbReference type="ChEBI" id="CHEBI:85936"/>
        <dbReference type="EC" id="4.3.1.32"/>
    </reaction>
</comment>
<dbReference type="InterPro" id="IPR013785">
    <property type="entry name" value="Aldolase_TIM"/>
</dbReference>
<dbReference type="NCBIfam" id="NF004884">
    <property type="entry name" value="PRK06245.1"/>
    <property type="match status" value="1"/>
</dbReference>
<dbReference type="InterPro" id="IPR019939">
    <property type="entry name" value="CofG_family"/>
</dbReference>
<dbReference type="AlphaFoldDB" id="A0A328Q013"/>
<dbReference type="HAMAP" id="MF_01611">
    <property type="entry name" value="FO_synth_sub1"/>
    <property type="match status" value="1"/>
</dbReference>
<dbReference type="GO" id="GO:0051539">
    <property type="term" value="F:4 iron, 4 sulfur cluster binding"/>
    <property type="evidence" value="ECO:0007669"/>
    <property type="project" value="UniProtKB-KW"/>
</dbReference>
<comment type="subunit">
    <text evidence="10">The FO synthase complex consists of two subunits, CofG and CofH.</text>
</comment>
<evidence type="ECO:0000313" key="12">
    <source>
        <dbReference type="EMBL" id="RAP03571.1"/>
    </source>
</evidence>
<comment type="pathway">
    <text evidence="1 10">Cofactor biosynthesis; coenzyme F0 biosynthesis.</text>
</comment>
<dbReference type="PANTHER" id="PTHR43076">
    <property type="entry name" value="FO SYNTHASE (COFH)"/>
    <property type="match status" value="1"/>
</dbReference>
<dbReference type="GeneID" id="3854943"/>
<protein>
    <recommendedName>
        <fullName evidence="2 10">7,8-didemethyl-8-hydroxy-5-deazariboflavin synthase</fullName>
        <ecNumber evidence="2 10">4.3.1.32</ecNumber>
    </recommendedName>
    <alternativeName>
        <fullName evidence="10">FO synthase subunit 1</fullName>
    </alternativeName>
</protein>
<evidence type="ECO:0000256" key="7">
    <source>
        <dbReference type="ARBA" id="ARBA00023014"/>
    </source>
</evidence>
<evidence type="ECO:0000256" key="10">
    <source>
        <dbReference type="HAMAP-Rule" id="MF_01611"/>
    </source>
</evidence>
<evidence type="ECO:0000256" key="2">
    <source>
        <dbReference type="ARBA" id="ARBA00012126"/>
    </source>
</evidence>
<dbReference type="GO" id="GO:0005506">
    <property type="term" value="F:iron ion binding"/>
    <property type="evidence" value="ECO:0007669"/>
    <property type="project" value="UniProtKB-UniRule"/>
</dbReference>
<keyword evidence="4 10" id="KW-0949">S-adenosyl-L-methionine</keyword>
<dbReference type="EMBL" id="NGJK01000016">
    <property type="protein sequence ID" value="RAP03571.1"/>
    <property type="molecule type" value="Genomic_DNA"/>
</dbReference>
<dbReference type="InterPro" id="IPR007197">
    <property type="entry name" value="rSAM"/>
</dbReference>
<evidence type="ECO:0000256" key="3">
    <source>
        <dbReference type="ARBA" id="ARBA00022485"/>
    </source>
</evidence>
<dbReference type="InterPro" id="IPR058240">
    <property type="entry name" value="rSAM_sf"/>
</dbReference>
<dbReference type="GO" id="GO:0044689">
    <property type="term" value="F:7,8-didemethyl-8-hydroxy-5-deazariboflavin synthase activity"/>
    <property type="evidence" value="ECO:0007669"/>
    <property type="project" value="UniProtKB-EC"/>
</dbReference>
<keyword evidence="8 10" id="KW-0456">Lyase</keyword>
<dbReference type="UniPathway" id="UPA00072"/>
<dbReference type="SFLD" id="SFLDS00029">
    <property type="entry name" value="Radical_SAM"/>
    <property type="match status" value="1"/>
</dbReference>
<comment type="caution">
    <text evidence="12">The sequence shown here is derived from an EMBL/GenBank/DDBJ whole genome shotgun (WGS) entry which is preliminary data.</text>
</comment>
<evidence type="ECO:0000313" key="13">
    <source>
        <dbReference type="Proteomes" id="UP000248557"/>
    </source>
</evidence>
<evidence type="ECO:0000256" key="6">
    <source>
        <dbReference type="ARBA" id="ARBA00023004"/>
    </source>
</evidence>
<name>A0A328Q013_9EURY</name>
<dbReference type="InterPro" id="IPR006638">
    <property type="entry name" value="Elp3/MiaA/NifB-like_rSAM"/>
</dbReference>
<keyword evidence="5 10" id="KW-0479">Metal-binding</keyword>
<keyword evidence="6 10" id="KW-0408">Iron</keyword>
<dbReference type="SMART" id="SM00729">
    <property type="entry name" value="Elp3"/>
    <property type="match status" value="1"/>
</dbReference>
<dbReference type="SFLD" id="SFLDG01064">
    <property type="entry name" value="F420__menaquinone_cofactor_bio"/>
    <property type="match status" value="1"/>
</dbReference>
<dbReference type="SFLD" id="SFLDF00294">
    <property type="entry name" value="7_8-didemethyl-8-hydroxy-5-dea"/>
    <property type="match status" value="1"/>
</dbReference>
<feature type="domain" description="Radical SAM core" evidence="11">
    <location>
        <begin position="39"/>
        <end position="283"/>
    </location>
</feature>
<comment type="function">
    <text evidence="10">Catalyzes the radical-mediated synthesis of 7,8-didemethyl-8-hydroxy-5-deazariboflavin (FO) from 5-amino-5-(4-hydroxybenzyl)-6-(D-ribitylimino)-5,6-dihydrouracil.</text>
</comment>
<comment type="similarity">
    <text evidence="10">Belongs to the radical SAM superfamily. CofG family.</text>
</comment>
<keyword evidence="7 10" id="KW-0411">Iron-sulfur</keyword>
<gene>
    <name evidence="10" type="primary">cofG</name>
    <name evidence="12" type="ORF">CA615_01510</name>
</gene>